<dbReference type="SUPFAM" id="SSF51412">
    <property type="entry name" value="Inosine monophosphate dehydrogenase (IMPDH)"/>
    <property type="match status" value="1"/>
</dbReference>
<comment type="catalytic activity">
    <reaction evidence="8">
        <text>IMP + NAD(+) + H2O = XMP + NADH + H(+)</text>
        <dbReference type="Rhea" id="RHEA:11708"/>
        <dbReference type="ChEBI" id="CHEBI:15377"/>
        <dbReference type="ChEBI" id="CHEBI:15378"/>
        <dbReference type="ChEBI" id="CHEBI:57464"/>
        <dbReference type="ChEBI" id="CHEBI:57540"/>
        <dbReference type="ChEBI" id="CHEBI:57945"/>
        <dbReference type="ChEBI" id="CHEBI:58053"/>
        <dbReference type="EC" id="1.1.1.205"/>
    </reaction>
</comment>
<dbReference type="Proteomes" id="UP000178587">
    <property type="component" value="Unassembled WGS sequence"/>
</dbReference>
<dbReference type="Gene3D" id="3.20.20.70">
    <property type="entry name" value="Aldolase class I"/>
    <property type="match status" value="1"/>
</dbReference>
<dbReference type="STRING" id="1798507.A3A34_00860"/>
<dbReference type="GO" id="GO:0003938">
    <property type="term" value="F:IMP dehydrogenase activity"/>
    <property type="evidence" value="ECO:0007669"/>
    <property type="project" value="UniProtKB-EC"/>
</dbReference>
<sequence>MGVKISPHIHFSFDDVLIRPMRSFIEPREVSLATTIAGGFSVPTPYLSAAMDRVTDARFAIALARAGGVGVLHRNCTLAEEVHMVRVCKKAGVNVGAACGPFDAARAEALVKAGADLLVVDCAHGHNMKVVAAARVIKKRIGKVPLVVGNIVTSEAVRDLRGVADAVKVGVGPGSICTTRLVSGVGVPQLSAIIEVAPIAHGLNMRVIADGGMRSSSDIAKALAAGANAVMLGNLFAGAREAPGKVIVRGGKKYKEYRGMGSRSVLRERHSSDRYFADGRKLAPEGIEGYVPCVGSVADVVGELVSGVQVAFGYVGAKDISTFQKKARFLRVTESVQYESAPHSLVFS</sequence>
<keyword evidence="5" id="KW-0630">Potassium</keyword>
<gene>
    <name evidence="10" type="ORF">A3A34_00860</name>
</gene>
<evidence type="ECO:0000256" key="4">
    <source>
        <dbReference type="ARBA" id="ARBA00022755"/>
    </source>
</evidence>
<name>A0A1F6ER66_9BACT</name>
<dbReference type="GO" id="GO:0006177">
    <property type="term" value="P:GMP biosynthetic process"/>
    <property type="evidence" value="ECO:0007669"/>
    <property type="project" value="UniProtKB-KW"/>
</dbReference>
<keyword evidence="3" id="KW-0332">GMP biosynthesis</keyword>
<comment type="similarity">
    <text evidence="2">Belongs to the IMPDH/GMPR family.</text>
</comment>
<comment type="caution">
    <text evidence="10">The sequence shown here is derived from an EMBL/GenBank/DDBJ whole genome shotgun (WGS) entry which is preliminary data.</text>
</comment>
<protein>
    <recommendedName>
        <fullName evidence="9">IMP dehydrogenase/GMP reductase domain-containing protein</fullName>
    </recommendedName>
</protein>
<keyword evidence="6" id="KW-0560">Oxidoreductase</keyword>
<evidence type="ECO:0000256" key="8">
    <source>
        <dbReference type="ARBA" id="ARBA00048028"/>
    </source>
</evidence>
<dbReference type="PANTHER" id="PTHR11911:SF111">
    <property type="entry name" value="INOSINE-5'-MONOPHOSPHATE DEHYDROGENASE"/>
    <property type="match status" value="1"/>
</dbReference>
<dbReference type="SMART" id="SM01240">
    <property type="entry name" value="IMPDH"/>
    <property type="match status" value="1"/>
</dbReference>
<keyword evidence="7" id="KW-0520">NAD</keyword>
<dbReference type="InterPro" id="IPR005990">
    <property type="entry name" value="IMP_DH"/>
</dbReference>
<evidence type="ECO:0000256" key="7">
    <source>
        <dbReference type="ARBA" id="ARBA00023027"/>
    </source>
</evidence>
<dbReference type="InterPro" id="IPR001093">
    <property type="entry name" value="IMP_DH_GMPRt"/>
</dbReference>
<accession>A0A1F6ER66</accession>
<dbReference type="EMBL" id="MFLU01000003">
    <property type="protein sequence ID" value="OGG76121.1"/>
    <property type="molecule type" value="Genomic_DNA"/>
</dbReference>
<dbReference type="AlphaFoldDB" id="A0A1F6ER66"/>
<keyword evidence="4" id="KW-0658">Purine biosynthesis</keyword>
<evidence type="ECO:0000256" key="1">
    <source>
        <dbReference type="ARBA" id="ARBA00001958"/>
    </source>
</evidence>
<evidence type="ECO:0000313" key="11">
    <source>
        <dbReference type="Proteomes" id="UP000178587"/>
    </source>
</evidence>
<evidence type="ECO:0000256" key="6">
    <source>
        <dbReference type="ARBA" id="ARBA00023002"/>
    </source>
</evidence>
<reference evidence="10 11" key="1">
    <citation type="journal article" date="2016" name="Nat. Commun.">
        <title>Thousands of microbial genomes shed light on interconnected biogeochemical processes in an aquifer system.</title>
        <authorList>
            <person name="Anantharaman K."/>
            <person name="Brown C.T."/>
            <person name="Hug L.A."/>
            <person name="Sharon I."/>
            <person name="Castelle C.J."/>
            <person name="Probst A.J."/>
            <person name="Thomas B.C."/>
            <person name="Singh A."/>
            <person name="Wilkins M.J."/>
            <person name="Karaoz U."/>
            <person name="Brodie E.L."/>
            <person name="Williams K.H."/>
            <person name="Hubbard S.S."/>
            <person name="Banfield J.F."/>
        </authorList>
    </citation>
    <scope>NUCLEOTIDE SEQUENCE [LARGE SCALE GENOMIC DNA]</scope>
</reference>
<dbReference type="PANTHER" id="PTHR11911">
    <property type="entry name" value="INOSINE-5-MONOPHOSPHATE DEHYDROGENASE RELATED"/>
    <property type="match status" value="1"/>
</dbReference>
<evidence type="ECO:0000256" key="3">
    <source>
        <dbReference type="ARBA" id="ARBA00022749"/>
    </source>
</evidence>
<comment type="cofactor">
    <cofactor evidence="1">
        <name>K(+)</name>
        <dbReference type="ChEBI" id="CHEBI:29103"/>
    </cofactor>
</comment>
<evidence type="ECO:0000256" key="2">
    <source>
        <dbReference type="ARBA" id="ARBA00005502"/>
    </source>
</evidence>
<dbReference type="CDD" id="cd00381">
    <property type="entry name" value="IMPDH"/>
    <property type="match status" value="1"/>
</dbReference>
<evidence type="ECO:0000256" key="5">
    <source>
        <dbReference type="ARBA" id="ARBA00022958"/>
    </source>
</evidence>
<evidence type="ECO:0000313" key="10">
    <source>
        <dbReference type="EMBL" id="OGG76121.1"/>
    </source>
</evidence>
<feature type="domain" description="IMP dehydrogenase/GMP reductase" evidence="9">
    <location>
        <begin position="11"/>
        <end position="343"/>
    </location>
</feature>
<dbReference type="PROSITE" id="PS00487">
    <property type="entry name" value="IMP_DH_GMP_RED"/>
    <property type="match status" value="1"/>
</dbReference>
<dbReference type="InterPro" id="IPR015875">
    <property type="entry name" value="IMP_DH/GMP_Rdtase_CS"/>
</dbReference>
<dbReference type="Pfam" id="PF00478">
    <property type="entry name" value="IMPDH"/>
    <property type="match status" value="1"/>
</dbReference>
<organism evidence="10 11">
    <name type="scientific">Candidatus Kaiserbacteria bacterium RIFCSPLOWO2_01_FULL_50_24</name>
    <dbReference type="NCBI Taxonomy" id="1798507"/>
    <lineage>
        <taxon>Bacteria</taxon>
        <taxon>Candidatus Kaiseribacteriota</taxon>
    </lineage>
</organism>
<proteinExistence type="inferred from homology"/>
<dbReference type="InterPro" id="IPR013785">
    <property type="entry name" value="Aldolase_TIM"/>
</dbReference>
<dbReference type="FunFam" id="3.20.20.70:FF:000424">
    <property type="entry name" value="Inosine-5'-monophosphate dehydrogenase 2"/>
    <property type="match status" value="1"/>
</dbReference>
<evidence type="ECO:0000259" key="9">
    <source>
        <dbReference type="Pfam" id="PF00478"/>
    </source>
</evidence>
<dbReference type="GO" id="GO:0006183">
    <property type="term" value="P:GTP biosynthetic process"/>
    <property type="evidence" value="ECO:0007669"/>
    <property type="project" value="TreeGrafter"/>
</dbReference>